<dbReference type="OrthoDB" id="10062838at2759"/>
<sequence>MTSQSHDSSPTLGRVRKSTTILGDEAKMVRDTTSGEAVDRDDNAKRGESSALLQPKAQIEPDIVLPISDADKAPVGWKKCHYWTIAISILVYNTMMGVVEHQIAKEVTSLTFSAPFFLLWYVGTIRVLTFPAYLLFRLVHDVSRIRTLSSRDTPSPDELAVSSDSMCSLILLSVQKIYRESEIIFEPCGLTLKSAASYLIPFALLWTCTNGFFYWAMTFVEVSECTAVSTLTIIFVQMISWIFLREKLVLFKLLGAVVCISGVVLTVWASGTSFGASDNSLIAAGLVIISSISLAIQTVGFKRYLGSPTVCQIALYQSLVAVTSLLLTWPLFLSLKLTGNEVWEFDTARFGLMSLSGGLSASGALAYYIGISVVSPLFVSLTKPMYIVVNNGVDIGMKGIHFGLYHGLGAGLVIIGFLMLLAPNAWVSLEIRALVNRLRPGRKHPAKEDEILAM</sequence>
<proteinExistence type="predicted"/>
<feature type="transmembrane region" description="Helical" evidence="2">
    <location>
        <begin position="195"/>
        <end position="215"/>
    </location>
</feature>
<evidence type="ECO:0000256" key="2">
    <source>
        <dbReference type="SAM" id="Phobius"/>
    </source>
</evidence>
<evidence type="ECO:0000259" key="3">
    <source>
        <dbReference type="Pfam" id="PF00892"/>
    </source>
</evidence>
<keyword evidence="2" id="KW-0812">Transmembrane</keyword>
<evidence type="ECO:0000313" key="5">
    <source>
        <dbReference type="Proteomes" id="UP000192578"/>
    </source>
</evidence>
<dbReference type="PANTHER" id="PTHR19346:SF4">
    <property type="entry name" value="SUGAR PHOSPHATE TRANSPORTER DOMAIN-CONTAINING PROTEIN"/>
    <property type="match status" value="1"/>
</dbReference>
<reference evidence="5" key="1">
    <citation type="submission" date="2017-01" db="EMBL/GenBank/DDBJ databases">
        <title>Comparative genomics of anhydrobiosis in the tardigrade Hypsibius dujardini.</title>
        <authorList>
            <person name="Yoshida Y."/>
            <person name="Koutsovoulos G."/>
            <person name="Laetsch D."/>
            <person name="Stevens L."/>
            <person name="Kumar S."/>
            <person name="Horikawa D."/>
            <person name="Ishino K."/>
            <person name="Komine S."/>
            <person name="Tomita M."/>
            <person name="Blaxter M."/>
            <person name="Arakawa K."/>
        </authorList>
    </citation>
    <scope>NUCLEOTIDE SEQUENCE [LARGE SCALE GENOMIC DNA]</scope>
    <source>
        <strain evidence="5">Z151</strain>
    </source>
</reference>
<organism evidence="4 5">
    <name type="scientific">Hypsibius exemplaris</name>
    <name type="common">Freshwater tardigrade</name>
    <dbReference type="NCBI Taxonomy" id="2072580"/>
    <lineage>
        <taxon>Eukaryota</taxon>
        <taxon>Metazoa</taxon>
        <taxon>Ecdysozoa</taxon>
        <taxon>Tardigrada</taxon>
        <taxon>Eutardigrada</taxon>
        <taxon>Parachela</taxon>
        <taxon>Hypsibioidea</taxon>
        <taxon>Hypsibiidae</taxon>
        <taxon>Hypsibius</taxon>
    </lineage>
</organism>
<feature type="transmembrane region" description="Helical" evidence="2">
    <location>
        <begin position="402"/>
        <end position="422"/>
    </location>
</feature>
<accession>A0A1W0XBW4</accession>
<feature type="transmembrane region" description="Helical" evidence="2">
    <location>
        <begin position="281"/>
        <end position="301"/>
    </location>
</feature>
<feature type="transmembrane region" description="Helical" evidence="2">
    <location>
        <begin position="80"/>
        <end position="98"/>
    </location>
</feature>
<dbReference type="Gene3D" id="1.10.3730.20">
    <property type="match status" value="1"/>
</dbReference>
<dbReference type="InterPro" id="IPR000620">
    <property type="entry name" value="EamA_dom"/>
</dbReference>
<gene>
    <name evidence="4" type="ORF">BV898_01154</name>
</gene>
<keyword evidence="5" id="KW-1185">Reference proteome</keyword>
<dbReference type="EMBL" id="MTYJ01000004">
    <property type="protein sequence ID" value="OQV24944.1"/>
    <property type="molecule type" value="Genomic_DNA"/>
</dbReference>
<feature type="compositionally biased region" description="Basic and acidic residues" evidence="1">
    <location>
        <begin position="37"/>
        <end position="48"/>
    </location>
</feature>
<feature type="transmembrane region" description="Helical" evidence="2">
    <location>
        <begin position="249"/>
        <end position="269"/>
    </location>
</feature>
<dbReference type="GO" id="GO:0016020">
    <property type="term" value="C:membrane"/>
    <property type="evidence" value="ECO:0007669"/>
    <property type="project" value="InterPro"/>
</dbReference>
<name>A0A1W0XBW4_HYPEX</name>
<feature type="transmembrane region" description="Helical" evidence="2">
    <location>
        <begin position="118"/>
        <end position="136"/>
    </location>
</feature>
<dbReference type="InterPro" id="IPR037185">
    <property type="entry name" value="EmrE-like"/>
</dbReference>
<feature type="transmembrane region" description="Helical" evidence="2">
    <location>
        <begin position="352"/>
        <end position="381"/>
    </location>
</feature>
<evidence type="ECO:0000313" key="4">
    <source>
        <dbReference type="EMBL" id="OQV24944.1"/>
    </source>
</evidence>
<dbReference type="Pfam" id="PF00892">
    <property type="entry name" value="EamA"/>
    <property type="match status" value="1"/>
</dbReference>
<dbReference type="InterPro" id="IPR026505">
    <property type="entry name" value="Solute_c_fam_35_mem_F3/F4"/>
</dbReference>
<feature type="transmembrane region" description="Helical" evidence="2">
    <location>
        <begin position="227"/>
        <end position="244"/>
    </location>
</feature>
<feature type="compositionally biased region" description="Polar residues" evidence="1">
    <location>
        <begin position="1"/>
        <end position="11"/>
    </location>
</feature>
<protein>
    <submittedName>
        <fullName evidence="4">Solute carrier family 35 member F4</fullName>
    </submittedName>
</protein>
<dbReference type="PANTHER" id="PTHR19346">
    <property type="entry name" value="SUGAR PHOSPHATE TRANSPORTER DOMAIN-CONTAINING PROTEIN"/>
    <property type="match status" value="1"/>
</dbReference>
<dbReference type="SUPFAM" id="SSF103481">
    <property type="entry name" value="Multidrug resistance efflux transporter EmrE"/>
    <property type="match status" value="1"/>
</dbReference>
<feature type="domain" description="EamA" evidence="3">
    <location>
        <begin position="193"/>
        <end position="267"/>
    </location>
</feature>
<feature type="region of interest" description="Disordered" evidence="1">
    <location>
        <begin position="1"/>
        <end position="51"/>
    </location>
</feature>
<comment type="caution">
    <text evidence="4">The sequence shown here is derived from an EMBL/GenBank/DDBJ whole genome shotgun (WGS) entry which is preliminary data.</text>
</comment>
<feature type="transmembrane region" description="Helical" evidence="2">
    <location>
        <begin position="313"/>
        <end position="332"/>
    </location>
</feature>
<keyword evidence="2" id="KW-1133">Transmembrane helix</keyword>
<evidence type="ECO:0000256" key="1">
    <source>
        <dbReference type="SAM" id="MobiDB-lite"/>
    </source>
</evidence>
<dbReference type="AlphaFoldDB" id="A0A1W0XBW4"/>
<dbReference type="Proteomes" id="UP000192578">
    <property type="component" value="Unassembled WGS sequence"/>
</dbReference>
<keyword evidence="2" id="KW-0472">Membrane</keyword>